<comment type="caution">
    <text evidence="3">The sequence shown here is derived from an EMBL/GenBank/DDBJ whole genome shotgun (WGS) entry which is preliminary data.</text>
</comment>
<dbReference type="PANTHER" id="PTHR23024">
    <property type="entry name" value="ARYLACETAMIDE DEACETYLASE"/>
    <property type="match status" value="1"/>
</dbReference>
<dbReference type="InterPro" id="IPR013094">
    <property type="entry name" value="AB_hydrolase_3"/>
</dbReference>
<evidence type="ECO:0000256" key="1">
    <source>
        <dbReference type="ARBA" id="ARBA00010515"/>
    </source>
</evidence>
<protein>
    <recommendedName>
        <fullName evidence="2">Alpha/beta hydrolase fold-3 domain-containing protein</fullName>
    </recommendedName>
</protein>
<evidence type="ECO:0000313" key="4">
    <source>
        <dbReference type="Proteomes" id="UP001054252"/>
    </source>
</evidence>
<evidence type="ECO:0000313" key="3">
    <source>
        <dbReference type="EMBL" id="GKV12355.1"/>
    </source>
</evidence>
<reference evidence="3 4" key="1">
    <citation type="journal article" date="2021" name="Commun. Biol.">
        <title>The genome of Shorea leprosula (Dipterocarpaceae) highlights the ecological relevance of drought in aseasonal tropical rainforests.</title>
        <authorList>
            <person name="Ng K.K.S."/>
            <person name="Kobayashi M.J."/>
            <person name="Fawcett J.A."/>
            <person name="Hatakeyama M."/>
            <person name="Paape T."/>
            <person name="Ng C.H."/>
            <person name="Ang C.C."/>
            <person name="Tnah L.H."/>
            <person name="Lee C.T."/>
            <person name="Nishiyama T."/>
            <person name="Sese J."/>
            <person name="O'Brien M.J."/>
            <person name="Copetti D."/>
            <person name="Mohd Noor M.I."/>
            <person name="Ong R.C."/>
            <person name="Putra M."/>
            <person name="Sireger I.Z."/>
            <person name="Indrioko S."/>
            <person name="Kosugi Y."/>
            <person name="Izuno A."/>
            <person name="Isagi Y."/>
            <person name="Lee S.L."/>
            <person name="Shimizu K.K."/>
        </authorList>
    </citation>
    <scope>NUCLEOTIDE SEQUENCE [LARGE SCALE GENOMIC DNA]</scope>
    <source>
        <strain evidence="3">214</strain>
    </source>
</reference>
<dbReference type="Pfam" id="PF07859">
    <property type="entry name" value="Abhydrolase_3"/>
    <property type="match status" value="1"/>
</dbReference>
<dbReference type="InterPro" id="IPR050466">
    <property type="entry name" value="Carboxylest/Gibb_receptor"/>
</dbReference>
<dbReference type="EMBL" id="BPVZ01000036">
    <property type="protein sequence ID" value="GKV12355.1"/>
    <property type="molecule type" value="Genomic_DNA"/>
</dbReference>
<dbReference type="Gene3D" id="3.40.50.1820">
    <property type="entry name" value="alpha/beta hydrolase"/>
    <property type="match status" value="1"/>
</dbReference>
<organism evidence="3 4">
    <name type="scientific">Rubroshorea leprosula</name>
    <dbReference type="NCBI Taxonomy" id="152421"/>
    <lineage>
        <taxon>Eukaryota</taxon>
        <taxon>Viridiplantae</taxon>
        <taxon>Streptophyta</taxon>
        <taxon>Embryophyta</taxon>
        <taxon>Tracheophyta</taxon>
        <taxon>Spermatophyta</taxon>
        <taxon>Magnoliopsida</taxon>
        <taxon>eudicotyledons</taxon>
        <taxon>Gunneridae</taxon>
        <taxon>Pentapetalae</taxon>
        <taxon>rosids</taxon>
        <taxon>malvids</taxon>
        <taxon>Malvales</taxon>
        <taxon>Dipterocarpaceae</taxon>
        <taxon>Rubroshorea</taxon>
    </lineage>
</organism>
<evidence type="ECO:0000259" key="2">
    <source>
        <dbReference type="Pfam" id="PF07859"/>
    </source>
</evidence>
<name>A0AAV5JPP4_9ROSI</name>
<sequence>MSANLSRNLSWKIRLYQSIVFGIRIFCRCDDGIINRGTKNLFDFKAPPSREPINGVSTFETTVDATHNLWFRLYIPSHTKDGCGKVKMLVIFYFHGGGFTWMNTNSIGCDNLSRRLSREIPAVTMSVKYRLSPKHKCPS</sequence>
<accession>A0AAV5JPP4</accession>
<comment type="similarity">
    <text evidence="1">Belongs to the 'GDXG' lipolytic enzyme family.</text>
</comment>
<gene>
    <name evidence="3" type="ORF">SLEP1_g23510</name>
</gene>
<keyword evidence="4" id="KW-1185">Reference proteome</keyword>
<dbReference type="GO" id="GO:0009860">
    <property type="term" value="P:pollen tube growth"/>
    <property type="evidence" value="ECO:0007669"/>
    <property type="project" value="TreeGrafter"/>
</dbReference>
<dbReference type="InterPro" id="IPR029058">
    <property type="entry name" value="AB_hydrolase_fold"/>
</dbReference>
<dbReference type="GO" id="GO:0052689">
    <property type="term" value="F:carboxylic ester hydrolase activity"/>
    <property type="evidence" value="ECO:0007669"/>
    <property type="project" value="TreeGrafter"/>
</dbReference>
<dbReference type="SUPFAM" id="SSF53474">
    <property type="entry name" value="alpha/beta-Hydrolases"/>
    <property type="match status" value="1"/>
</dbReference>
<dbReference type="AlphaFoldDB" id="A0AAV5JPP4"/>
<feature type="domain" description="Alpha/beta hydrolase fold-3" evidence="2">
    <location>
        <begin position="91"/>
        <end position="138"/>
    </location>
</feature>
<dbReference type="Proteomes" id="UP001054252">
    <property type="component" value="Unassembled WGS sequence"/>
</dbReference>
<proteinExistence type="inferred from homology"/>
<dbReference type="PANTHER" id="PTHR23024:SF24">
    <property type="entry name" value="ALPHA_BETA HYDROLASE FOLD-3 DOMAIN-CONTAINING PROTEIN"/>
    <property type="match status" value="1"/>
</dbReference>